<evidence type="ECO:0000313" key="2">
    <source>
        <dbReference type="Proteomes" id="UP000202966"/>
    </source>
</evidence>
<dbReference type="Proteomes" id="UP000202966">
    <property type="component" value="Segment"/>
</dbReference>
<sequence>MYLLVGSKQSEEKMTVQEIYNLDHPDNAGITPDKFENSVIVSDLLLSSAEQQMGKKQLHCVNPQTKEQFWEYVNRPLTQDEEILQLKQDKQTLQLAITDLYEQILAQSNTGKDVE</sequence>
<keyword evidence="2" id="KW-1185">Reference proteome</keyword>
<dbReference type="KEGG" id="vg:26641375"/>
<accession>A0A0K2CNW8</accession>
<evidence type="ECO:0000313" key="1">
    <source>
        <dbReference type="EMBL" id="ALA07310.1"/>
    </source>
</evidence>
<dbReference type="OrthoDB" id="32461at10239"/>
<gene>
    <name evidence="1" type="ORF">OSIRIS_36</name>
</gene>
<dbReference type="GeneID" id="26641375"/>
<dbReference type="RefSeq" id="YP_009215050.1">
    <property type="nucleotide sequence ID" value="NC_028969.1"/>
</dbReference>
<name>A0A0K2CNW8_9CAUD</name>
<proteinExistence type="predicted"/>
<reference evidence="1 2" key="1">
    <citation type="journal article" date="2015" name="Genome Announc.">
        <title>Genome Sequences of Five Additional Brevibacillus laterosporus Bacteriophages.</title>
        <authorList>
            <person name="Merrill B.D."/>
            <person name="Berg J.A."/>
            <person name="Graves K.A."/>
            <person name="Ward A.T."/>
            <person name="Hilton J.A."/>
            <person name="Wake B.N."/>
            <person name="Grose J.H."/>
            <person name="Breakwell D.P."/>
            <person name="Burnett S.H."/>
        </authorList>
    </citation>
    <scope>NUCLEOTIDE SEQUENCE [LARGE SCALE GENOMIC DNA]</scope>
</reference>
<dbReference type="EMBL" id="KT151956">
    <property type="protein sequence ID" value="ALA07310.1"/>
    <property type="molecule type" value="Genomic_DNA"/>
</dbReference>
<organism evidence="1 2">
    <name type="scientific">Brevibacillus phage Osiris</name>
    <dbReference type="NCBI Taxonomy" id="1691955"/>
    <lineage>
        <taxon>Viruses</taxon>
        <taxon>Duplodnaviria</taxon>
        <taxon>Heunggongvirae</taxon>
        <taxon>Uroviricota</taxon>
        <taxon>Caudoviricetes</taxon>
        <taxon>Jimmervirus</taxon>
        <taxon>Jimmervirus osiris</taxon>
    </lineage>
</organism>
<protein>
    <submittedName>
        <fullName evidence="1">Uncharacterized protein</fullName>
    </submittedName>
</protein>